<dbReference type="GO" id="GO:0005975">
    <property type="term" value="P:carbohydrate metabolic process"/>
    <property type="evidence" value="ECO:0007669"/>
    <property type="project" value="InterPro"/>
</dbReference>
<evidence type="ECO:0000256" key="1">
    <source>
        <dbReference type="ARBA" id="ARBA00006821"/>
    </source>
</evidence>
<dbReference type="InterPro" id="IPR036876">
    <property type="entry name" value="UVR_dom_sf"/>
</dbReference>
<comment type="similarity">
    <text evidence="1">Belongs to the glycosyl hydrolase 57 family.</text>
</comment>
<name>A0A1W9NXK7_UNCC3</name>
<dbReference type="InterPro" id="IPR001943">
    <property type="entry name" value="UVR_dom"/>
</dbReference>
<protein>
    <recommendedName>
        <fullName evidence="3">UVR domain-containing protein</fullName>
    </recommendedName>
</protein>
<dbReference type="GO" id="GO:0003824">
    <property type="term" value="F:catalytic activity"/>
    <property type="evidence" value="ECO:0007669"/>
    <property type="project" value="InterPro"/>
</dbReference>
<dbReference type="PANTHER" id="PTHR36306:SF1">
    <property type="entry name" value="ALPHA-AMYLASE-RELATED"/>
    <property type="match status" value="1"/>
</dbReference>
<comment type="caution">
    <text evidence="4">The sequence shown here is derived from an EMBL/GenBank/DDBJ whole genome shotgun (WGS) entry which is preliminary data.</text>
</comment>
<sequence>MFFCFFLHFYQPYYQYDDILERVVNESYRPLMKVFGDNPGFRATFNFNGALLKLLSEKGYGDVIVSLKALVERGQIELTGSAAYHPFLPLIPREEKLRQIRLNDEISRKFLGKVYSPCGFFSPELAFDYETAGIVQGMGYKWMVLPELAYGPQPAWPDKIFVLKGSPDFKVFFRHKRGSVILLSSLVRTVETLKEELEDILDKNIYVLSIMDAETFGHHRPGMEDFLEEVYRANVFRTITVSEIENYFESREEVNPRESTWSNEEQDFWLDKEKGVVSKHPFLLWQDPSNPIHKLQWEFTYWVIDLVKEKAPGENEICSGLDRALGSDQYWWASAKPWWSLEMIEAGAFRLREIVKNIPGVSEAELKKARRYYLNILEYAFDWQRSGKIRKAHREAEGWKKIPFKERAPAGWYNQVILEFEDEMKKAAEKLEFEKAIKWRDAIIKLKKGTDIYDVLHVVDELHAVRKIPSLKSVAEHKAGEISEFARKHFVDEETK</sequence>
<evidence type="ECO:0000259" key="3">
    <source>
        <dbReference type="PROSITE" id="PS50151"/>
    </source>
</evidence>
<proteinExistence type="inferred from homology"/>
<organism evidence="4 5">
    <name type="scientific">candidate division CPR3 bacterium 4484_211</name>
    <dbReference type="NCBI Taxonomy" id="1968527"/>
    <lineage>
        <taxon>Bacteria</taxon>
        <taxon>Bacteria division CPR3</taxon>
    </lineage>
</organism>
<dbReference type="SUPFAM" id="SSF88713">
    <property type="entry name" value="Glycoside hydrolase/deacetylase"/>
    <property type="match status" value="1"/>
</dbReference>
<dbReference type="PANTHER" id="PTHR36306">
    <property type="entry name" value="ALPHA-AMYLASE-RELATED-RELATED"/>
    <property type="match status" value="1"/>
</dbReference>
<dbReference type="InterPro" id="IPR052046">
    <property type="entry name" value="GH57_Enzymes"/>
</dbReference>
<dbReference type="AlphaFoldDB" id="A0A1W9NXK7"/>
<dbReference type="SUPFAM" id="SSF46600">
    <property type="entry name" value="C-terminal UvrC-binding domain of UvrB"/>
    <property type="match status" value="1"/>
</dbReference>
<gene>
    <name evidence="4" type="ORF">B5M47_02805</name>
</gene>
<dbReference type="Pfam" id="PF03065">
    <property type="entry name" value="Glyco_hydro_57"/>
    <property type="match status" value="1"/>
</dbReference>
<dbReference type="Pfam" id="PF02151">
    <property type="entry name" value="UVR"/>
    <property type="match status" value="1"/>
</dbReference>
<evidence type="ECO:0000313" key="4">
    <source>
        <dbReference type="EMBL" id="OQX50886.1"/>
    </source>
</evidence>
<evidence type="ECO:0000256" key="2">
    <source>
        <dbReference type="ARBA" id="ARBA00023277"/>
    </source>
</evidence>
<dbReference type="InterPro" id="IPR011330">
    <property type="entry name" value="Glyco_hydro/deAcase_b/a-brl"/>
</dbReference>
<feature type="domain" description="UVR" evidence="3">
    <location>
        <begin position="414"/>
        <end position="449"/>
    </location>
</feature>
<dbReference type="EMBL" id="MZGJ01000015">
    <property type="protein sequence ID" value="OQX50886.1"/>
    <property type="molecule type" value="Genomic_DNA"/>
</dbReference>
<dbReference type="Gene3D" id="4.10.860.10">
    <property type="entry name" value="UVR domain"/>
    <property type="match status" value="1"/>
</dbReference>
<evidence type="ECO:0000313" key="5">
    <source>
        <dbReference type="Proteomes" id="UP000192520"/>
    </source>
</evidence>
<dbReference type="Proteomes" id="UP000192520">
    <property type="component" value="Unassembled WGS sequence"/>
</dbReference>
<dbReference type="Gene3D" id="3.20.110.20">
    <property type="match status" value="1"/>
</dbReference>
<keyword evidence="2" id="KW-0119">Carbohydrate metabolism</keyword>
<dbReference type="PROSITE" id="PS50151">
    <property type="entry name" value="UVR"/>
    <property type="match status" value="1"/>
</dbReference>
<dbReference type="InterPro" id="IPR004300">
    <property type="entry name" value="Glyco_hydro_57_N"/>
</dbReference>
<dbReference type="STRING" id="1968527.B5M47_02805"/>
<reference evidence="5" key="1">
    <citation type="submission" date="2017-03" db="EMBL/GenBank/DDBJ databases">
        <title>Novel pathways for hydrocarbon cycling and metabolic interdependencies in hydrothermal sediment communities.</title>
        <authorList>
            <person name="Dombrowski N."/>
            <person name="Seitz K."/>
            <person name="Teske A."/>
            <person name="Baker B."/>
        </authorList>
    </citation>
    <scope>NUCLEOTIDE SEQUENCE [LARGE SCALE GENOMIC DNA]</scope>
</reference>
<accession>A0A1W9NXK7</accession>